<feature type="compositionally biased region" description="Polar residues" evidence="9">
    <location>
        <begin position="289"/>
        <end position="310"/>
    </location>
</feature>
<evidence type="ECO:0000256" key="9">
    <source>
        <dbReference type="SAM" id="MobiDB-lite"/>
    </source>
</evidence>
<dbReference type="GO" id="GO:0006397">
    <property type="term" value="P:mRNA processing"/>
    <property type="evidence" value="ECO:0007669"/>
    <property type="project" value="UniProtKB-KW"/>
</dbReference>
<comment type="subcellular location">
    <subcellularLocation>
        <location evidence="1">Nucleus</location>
    </subcellularLocation>
</comment>
<sequence length="468" mass="53932">MTAVDSIDALKKDLEFAKEKLKIVDDDIKRITGRDPSERRIGDANARRMRNRNVGSNTTRPDALDKVNDDEIFQDVKRLIDDDLRVSVASSVVRVTDTRSRQDAAKELKKSDKERGRRMLGILQGTLKQFQAESAAAVKKPQMEKRRQIDAKLEAREREEKENLRRERAELFRARREHHIEVSILQQKMRILKKFEIWKEQQEKMKGFCRTSKQPFVFFRPKIQNEESKWRMEMTSRAIDALIERRRKKLETEFEETLQAATRRRLPSAVNDLSDNNNTNRVNKIDGSTAKNSRNDFLSGDTTNTNTTERWSPLNKITMESKPDNLKSFKSELSSTSNHHLSKDVFNKFSDNSYNNNNNSHREDLEAGELSDGGGSETFALGDEPQLIEEDQHQAVYTESSRHSSEQRQKRPSNQLSPGSSSLQVPAKRKLSSVDESYTHPSRTGDNAYNNNNNNDGDDDDENDKGKR</sequence>
<keyword evidence="8" id="KW-0175">Coiled coil</keyword>
<feature type="compositionally biased region" description="Acidic residues" evidence="9">
    <location>
        <begin position="456"/>
        <end position="468"/>
    </location>
</feature>
<protein>
    <recommendedName>
        <fullName evidence="10">Pinin/SDK/MemA protein domain-containing protein</fullName>
    </recommendedName>
</protein>
<evidence type="ECO:0000259" key="10">
    <source>
        <dbReference type="Pfam" id="PF04696"/>
    </source>
</evidence>
<reference evidence="11" key="1">
    <citation type="submission" date="2022-06" db="EMBL/GenBank/DDBJ databases">
        <authorList>
            <person name="Berger JAMES D."/>
            <person name="Berger JAMES D."/>
        </authorList>
    </citation>
    <scope>NUCLEOTIDE SEQUENCE [LARGE SCALE GENOMIC DNA]</scope>
</reference>
<keyword evidence="4" id="KW-0805">Transcription regulation</keyword>
<proteinExistence type="inferred from homology"/>
<feature type="compositionally biased region" description="Low complexity" evidence="9">
    <location>
        <begin position="446"/>
        <end position="455"/>
    </location>
</feature>
<keyword evidence="6" id="KW-0508">mRNA splicing</keyword>
<feature type="compositionally biased region" description="Polar residues" evidence="9">
    <location>
        <begin position="271"/>
        <end position="282"/>
    </location>
</feature>
<dbReference type="InterPro" id="IPR006786">
    <property type="entry name" value="Pinin_SDK_MemA"/>
</dbReference>
<evidence type="ECO:0000256" key="7">
    <source>
        <dbReference type="ARBA" id="ARBA00023242"/>
    </source>
</evidence>
<evidence type="ECO:0000256" key="8">
    <source>
        <dbReference type="SAM" id="Coils"/>
    </source>
</evidence>
<dbReference type="AlphaFoldDB" id="A0AA85K0U1"/>
<comment type="similarity">
    <text evidence="2">Belongs to the pinin family.</text>
</comment>
<name>A0AA85K0U1_TRIRE</name>
<evidence type="ECO:0000256" key="5">
    <source>
        <dbReference type="ARBA" id="ARBA00023163"/>
    </source>
</evidence>
<evidence type="ECO:0000256" key="1">
    <source>
        <dbReference type="ARBA" id="ARBA00004123"/>
    </source>
</evidence>
<dbReference type="PANTHER" id="PTHR12707:SF0">
    <property type="entry name" value="PININ"/>
    <property type="match status" value="1"/>
</dbReference>
<feature type="region of interest" description="Disordered" evidence="9">
    <location>
        <begin position="270"/>
        <end position="331"/>
    </location>
</feature>
<organism evidence="11 12">
    <name type="scientific">Trichobilharzia regenti</name>
    <name type="common">Nasal bird schistosome</name>
    <dbReference type="NCBI Taxonomy" id="157069"/>
    <lineage>
        <taxon>Eukaryota</taxon>
        <taxon>Metazoa</taxon>
        <taxon>Spiralia</taxon>
        <taxon>Lophotrochozoa</taxon>
        <taxon>Platyhelminthes</taxon>
        <taxon>Trematoda</taxon>
        <taxon>Digenea</taxon>
        <taxon>Strigeidida</taxon>
        <taxon>Schistosomatoidea</taxon>
        <taxon>Schistosomatidae</taxon>
        <taxon>Trichobilharzia</taxon>
    </lineage>
</organism>
<dbReference type="GO" id="GO:0016607">
    <property type="term" value="C:nuclear speck"/>
    <property type="evidence" value="ECO:0007669"/>
    <property type="project" value="UniProtKB-SubCell"/>
</dbReference>
<reference evidence="12" key="2">
    <citation type="submission" date="2023-11" db="UniProtKB">
        <authorList>
            <consortium name="WormBaseParasite"/>
        </authorList>
    </citation>
    <scope>IDENTIFICATION</scope>
</reference>
<dbReference type="GO" id="GO:0003677">
    <property type="term" value="F:DNA binding"/>
    <property type="evidence" value="ECO:0007669"/>
    <property type="project" value="UniProtKB-KW"/>
</dbReference>
<keyword evidence="11" id="KW-1185">Reference proteome</keyword>
<feature type="compositionally biased region" description="Polar residues" evidence="9">
    <location>
        <begin position="412"/>
        <end position="424"/>
    </location>
</feature>
<feature type="compositionally biased region" description="Polar residues" evidence="9">
    <location>
        <begin position="434"/>
        <end position="445"/>
    </location>
</feature>
<accession>A0AA85K0U1</accession>
<keyword evidence="3" id="KW-0507">mRNA processing</keyword>
<evidence type="ECO:0000256" key="4">
    <source>
        <dbReference type="ARBA" id="ARBA00023015"/>
    </source>
</evidence>
<evidence type="ECO:0000256" key="6">
    <source>
        <dbReference type="ARBA" id="ARBA00023187"/>
    </source>
</evidence>
<dbReference type="GO" id="GO:0030057">
    <property type="term" value="C:desmosome"/>
    <property type="evidence" value="ECO:0007669"/>
    <property type="project" value="UniProtKB-SubCell"/>
</dbReference>
<feature type="compositionally biased region" description="Basic and acidic residues" evidence="9">
    <location>
        <begin position="400"/>
        <end position="409"/>
    </location>
</feature>
<feature type="compositionally biased region" description="Basic and acidic residues" evidence="9">
    <location>
        <begin position="319"/>
        <end position="330"/>
    </location>
</feature>
<dbReference type="GO" id="GO:0071013">
    <property type="term" value="C:catalytic step 2 spliceosome"/>
    <property type="evidence" value="ECO:0007669"/>
    <property type="project" value="TreeGrafter"/>
</dbReference>
<evidence type="ECO:0000256" key="2">
    <source>
        <dbReference type="ARBA" id="ARBA00010386"/>
    </source>
</evidence>
<keyword evidence="7" id="KW-0539">Nucleus</keyword>
<keyword evidence="5" id="KW-0804">Transcription</keyword>
<feature type="domain" description="Pinin/SDK/MemA protein" evidence="10">
    <location>
        <begin position="112"/>
        <end position="234"/>
    </location>
</feature>
<evidence type="ECO:0000256" key="3">
    <source>
        <dbReference type="ARBA" id="ARBA00022664"/>
    </source>
</evidence>
<dbReference type="InterPro" id="IPR039853">
    <property type="entry name" value="Pinin"/>
</dbReference>
<evidence type="ECO:0000313" key="12">
    <source>
        <dbReference type="WBParaSite" id="TREG1_59020.1"/>
    </source>
</evidence>
<dbReference type="Pfam" id="PF04696">
    <property type="entry name" value="Pinin_SDK_memA"/>
    <property type="match status" value="1"/>
</dbReference>
<dbReference type="GO" id="GO:0008380">
    <property type="term" value="P:RNA splicing"/>
    <property type="evidence" value="ECO:0007669"/>
    <property type="project" value="UniProtKB-KW"/>
</dbReference>
<dbReference type="PANTHER" id="PTHR12707">
    <property type="entry name" value="PINN"/>
    <property type="match status" value="1"/>
</dbReference>
<feature type="region of interest" description="Disordered" evidence="9">
    <location>
        <begin position="352"/>
        <end position="468"/>
    </location>
</feature>
<evidence type="ECO:0000313" key="11">
    <source>
        <dbReference type="Proteomes" id="UP000050795"/>
    </source>
</evidence>
<dbReference type="Proteomes" id="UP000050795">
    <property type="component" value="Unassembled WGS sequence"/>
</dbReference>
<feature type="coiled-coil region" evidence="8">
    <location>
        <begin position="150"/>
        <end position="181"/>
    </location>
</feature>
<dbReference type="WBParaSite" id="TREG1_59020.1">
    <property type="protein sequence ID" value="TREG1_59020.1"/>
    <property type="gene ID" value="TREG1_59020"/>
</dbReference>